<dbReference type="EMBL" id="GBXM01066043">
    <property type="protein sequence ID" value="JAH42534.1"/>
    <property type="molecule type" value="Transcribed_RNA"/>
</dbReference>
<evidence type="ECO:0000313" key="1">
    <source>
        <dbReference type="EMBL" id="JAH42534.1"/>
    </source>
</evidence>
<protein>
    <submittedName>
        <fullName evidence="1">Uncharacterized protein</fullName>
    </submittedName>
</protein>
<reference evidence="1" key="1">
    <citation type="submission" date="2014-11" db="EMBL/GenBank/DDBJ databases">
        <authorList>
            <person name="Amaro Gonzalez C."/>
        </authorList>
    </citation>
    <scope>NUCLEOTIDE SEQUENCE</scope>
</reference>
<dbReference type="EMBL" id="GBXM01104321">
    <property type="protein sequence ID" value="JAH04256.1"/>
    <property type="molecule type" value="Transcribed_RNA"/>
</dbReference>
<accession>A0A0E9SMD4</accession>
<proteinExistence type="predicted"/>
<sequence>MQREMVSELMVSELHHFFPTQNSFMKLYT</sequence>
<dbReference type="AlphaFoldDB" id="A0A0E9SMD4"/>
<reference evidence="1" key="2">
    <citation type="journal article" date="2015" name="Fish Shellfish Immunol.">
        <title>Early steps in the European eel (Anguilla anguilla)-Vibrio vulnificus interaction in the gills: Role of the RtxA13 toxin.</title>
        <authorList>
            <person name="Callol A."/>
            <person name="Pajuelo D."/>
            <person name="Ebbesson L."/>
            <person name="Teles M."/>
            <person name="MacKenzie S."/>
            <person name="Amaro C."/>
        </authorList>
    </citation>
    <scope>NUCLEOTIDE SEQUENCE</scope>
</reference>
<name>A0A0E9SMD4_ANGAN</name>
<organism evidence="1">
    <name type="scientific">Anguilla anguilla</name>
    <name type="common">European freshwater eel</name>
    <name type="synonym">Muraena anguilla</name>
    <dbReference type="NCBI Taxonomy" id="7936"/>
    <lineage>
        <taxon>Eukaryota</taxon>
        <taxon>Metazoa</taxon>
        <taxon>Chordata</taxon>
        <taxon>Craniata</taxon>
        <taxon>Vertebrata</taxon>
        <taxon>Euteleostomi</taxon>
        <taxon>Actinopterygii</taxon>
        <taxon>Neopterygii</taxon>
        <taxon>Teleostei</taxon>
        <taxon>Anguilliformes</taxon>
        <taxon>Anguillidae</taxon>
        <taxon>Anguilla</taxon>
    </lineage>
</organism>